<feature type="compositionally biased region" description="Low complexity" evidence="4">
    <location>
        <begin position="179"/>
        <end position="201"/>
    </location>
</feature>
<dbReference type="GO" id="GO:0003677">
    <property type="term" value="F:DNA binding"/>
    <property type="evidence" value="ECO:0007669"/>
    <property type="project" value="InterPro"/>
</dbReference>
<dbReference type="PROSITE" id="PS50088">
    <property type="entry name" value="ANK_REPEAT"/>
    <property type="match status" value="2"/>
</dbReference>
<dbReference type="InterPro" id="IPR051642">
    <property type="entry name" value="SWI6-like"/>
</dbReference>
<feature type="region of interest" description="Disordered" evidence="4">
    <location>
        <begin position="138"/>
        <end position="210"/>
    </location>
</feature>
<keyword evidence="7" id="KW-1185">Reference proteome</keyword>
<dbReference type="Pfam" id="PF04383">
    <property type="entry name" value="KilA-N"/>
    <property type="match status" value="1"/>
</dbReference>
<dbReference type="Proteomes" id="UP000501346">
    <property type="component" value="Chromosome ScV"/>
</dbReference>
<dbReference type="OrthoDB" id="6718656at2759"/>
<dbReference type="GO" id="GO:0033309">
    <property type="term" value="C:SBF transcription complex"/>
    <property type="evidence" value="ECO:0007669"/>
    <property type="project" value="TreeGrafter"/>
</dbReference>
<dbReference type="GO" id="GO:0001228">
    <property type="term" value="F:DNA-binding transcription activator activity, RNA polymerase II-specific"/>
    <property type="evidence" value="ECO:0007669"/>
    <property type="project" value="UniProtKB-ARBA"/>
</dbReference>
<gene>
    <name evidence="6" type="primary">SWI4_1</name>
    <name evidence="6" type="ORF">GRS66_001449</name>
</gene>
<feature type="compositionally biased region" description="Polar residues" evidence="4">
    <location>
        <begin position="459"/>
        <end position="469"/>
    </location>
</feature>
<feature type="compositionally biased region" description="Polar residues" evidence="4">
    <location>
        <begin position="1001"/>
        <end position="1011"/>
    </location>
</feature>
<evidence type="ECO:0000313" key="7">
    <source>
        <dbReference type="Proteomes" id="UP000501346"/>
    </source>
</evidence>
<organism evidence="6 7">
    <name type="scientific">Saccharomyces pastorianus</name>
    <name type="common">Lager yeast</name>
    <name type="synonym">Saccharomyces cerevisiae x Saccharomyces eubayanus</name>
    <dbReference type="NCBI Taxonomy" id="27292"/>
    <lineage>
        <taxon>Eukaryota</taxon>
        <taxon>Fungi</taxon>
        <taxon>Dikarya</taxon>
        <taxon>Ascomycota</taxon>
        <taxon>Saccharomycotina</taxon>
        <taxon>Saccharomycetes</taxon>
        <taxon>Saccharomycetales</taxon>
        <taxon>Saccharomycetaceae</taxon>
        <taxon>Saccharomyces</taxon>
    </lineage>
</organism>
<evidence type="ECO:0000256" key="3">
    <source>
        <dbReference type="PROSITE-ProRule" id="PRU00023"/>
    </source>
</evidence>
<dbReference type="InterPro" id="IPR036887">
    <property type="entry name" value="HTH_APSES_sf"/>
</dbReference>
<evidence type="ECO:0000256" key="1">
    <source>
        <dbReference type="ARBA" id="ARBA00022737"/>
    </source>
</evidence>
<dbReference type="InterPro" id="IPR018004">
    <property type="entry name" value="KilA/APSES_HTH"/>
</dbReference>
<evidence type="ECO:0000256" key="4">
    <source>
        <dbReference type="SAM" id="MobiDB-lite"/>
    </source>
</evidence>
<dbReference type="PROSITE" id="PS51299">
    <property type="entry name" value="HTH_APSES"/>
    <property type="match status" value="1"/>
</dbReference>
<reference evidence="6 7" key="1">
    <citation type="journal article" date="2019" name="BMC Genomics">
        <title>Chromosome level assembly and comparative genome analysis confirm lager-brewing yeasts originated from a single hybridization.</title>
        <authorList>
            <person name="Salazar A.N."/>
            <person name="Gorter de Vries A.R."/>
            <person name="van den Broek M."/>
            <person name="Brouwers N."/>
            <person name="de la Torre Cortes P."/>
            <person name="Kuijpers N.G.A."/>
            <person name="Daran J.G."/>
            <person name="Abeel T."/>
        </authorList>
    </citation>
    <scope>NUCLEOTIDE SEQUENCE [LARGE SCALE GENOMIC DNA]</scope>
    <source>
        <strain evidence="6 7">CBS 1483</strain>
    </source>
</reference>
<dbReference type="FunFam" id="3.10.260.10:FF:000006">
    <property type="entry name" value="Swi4p"/>
    <property type="match status" value="1"/>
</dbReference>
<dbReference type="PANTHER" id="PTHR43828">
    <property type="entry name" value="ASPARAGINASE"/>
    <property type="match status" value="1"/>
</dbReference>
<dbReference type="GO" id="GO:0030907">
    <property type="term" value="C:MBF transcription complex"/>
    <property type="evidence" value="ECO:0007669"/>
    <property type="project" value="TreeGrafter"/>
</dbReference>
<accession>A0A6C1DQQ7</accession>
<dbReference type="SUPFAM" id="SSF48403">
    <property type="entry name" value="Ankyrin repeat"/>
    <property type="match status" value="1"/>
</dbReference>
<dbReference type="AlphaFoldDB" id="A0A6C1DQQ7"/>
<dbReference type="PROSITE" id="PS50297">
    <property type="entry name" value="ANK_REP_REGION"/>
    <property type="match status" value="2"/>
</dbReference>
<feature type="compositionally biased region" description="Basic and acidic residues" evidence="4">
    <location>
        <begin position="819"/>
        <end position="838"/>
    </location>
</feature>
<dbReference type="Gene3D" id="3.10.260.10">
    <property type="entry name" value="Transcription regulator HTH, APSES-type DNA-binding domain"/>
    <property type="match status" value="1"/>
</dbReference>
<keyword evidence="2 3" id="KW-0040">ANK repeat</keyword>
<dbReference type="EMBL" id="CP048986">
    <property type="protein sequence ID" value="QID79205.1"/>
    <property type="molecule type" value="Genomic_DNA"/>
</dbReference>
<dbReference type="SMART" id="SM00248">
    <property type="entry name" value="ANK"/>
    <property type="match status" value="2"/>
</dbReference>
<feature type="compositionally biased region" description="Low complexity" evidence="4">
    <location>
        <begin position="422"/>
        <end position="436"/>
    </location>
</feature>
<dbReference type="InterPro" id="IPR036770">
    <property type="entry name" value="Ankyrin_rpt-contain_sf"/>
</dbReference>
<feature type="repeat" description="ANK" evidence="3">
    <location>
        <begin position="642"/>
        <end position="674"/>
    </location>
</feature>
<protein>
    <submittedName>
        <fullName evidence="6">Transcription factor</fullName>
    </submittedName>
</protein>
<feature type="domain" description="HTH APSES-type" evidence="5">
    <location>
        <begin position="37"/>
        <end position="147"/>
    </location>
</feature>
<evidence type="ECO:0000256" key="2">
    <source>
        <dbReference type="ARBA" id="ARBA00023043"/>
    </source>
</evidence>
<sequence length="1094" mass="123880">MPFDVLISNQKDNTNHQNITPISKSVLLAPHSNHPVIEIATYSETDVYECYIRGFETKIVMRRTKDDWINITQVFKIAQFSKTKRTKILEKESNDMQHEKVQGGYGRFQGTWIPLDSAKFLVNKYEIIDPVVNSILTFQFDPNNPPPKRSKNSILRKTSPGTKITSPSSYNKTPRKKNSSSSTSATTTAANKKGKKNASINQPNPSPLQNLVFQTPQQFQVNSSMNIMNNNDNHTTMNFNNDTRHNLINNISNNSNQSTIIQQQKSIHENSFNNNYSATQKPLQFFPIPTNLQNKNVALNNPNNNDSNSYSHNIDNVINSSNNNNNGNNNNLIIVPDGPMQSQQQQHHHHHEYLTNNFNHSMMDSITNGNSKKRRKKLNQSNEQQFYNQQEKIQRHFKLMKQPLLWQSFQNPNDHHNEYCDSNGSNNNNNTVASNGSSIEVFSSNENDNSMNMSSRSMTPFSAGNTSSQNKLENKMTDQEYKQTILTILSSERSSDVDQALLATLYPAPKNFNINFEIDDQGHTPLHWATAMANIPLIKMLITLNANALQCNKLGFNCITKSIFYNNCYKENAFDEIISILKICLITPDVNGRLPFHYLIELSVNKSKNPMIIKSYMDSIILSLGQQDYNLLKICLNYQDNIGNTPLHLSALNLNFEVYNRLVYLGASTDILNLDNESPASIMNKFNTPAGGSNSRNNNTKADRKLARNLPQKNYYQQQQQQQQPQNNVKIPKIIKTQHPDKEDSTADVNIAKTDSEVNESQYLHSNQPNSTNMNTIMDDLSNINSFVTSSVIKDIKSTPSKILGNSPILYRRRSQSISDEKEKAKDNENQVEKKKDPLNSVKTAMPSLESPSSLLPIQMSPLGKYSKPLSQQINKLNTKVSTLQRIMGEEIKNLDNEVVETESSISNNKKRLITIAHQIEDAFDSVSNKTPINSISDLQSRIKETSSKLNSEKQNFIQSLEKSQALKLATIVQDEESKVDMNTNSSSHPEKQEDEEPIPKSTSETSSPKNTKADAKFSNTVQESYDVNETLRLATELTILQFKRRMTTLKISEAKSKINSSVKLDKYRNLIGITIENIDSKLDDIEKDLRANA</sequence>
<feature type="compositionally biased region" description="Low complexity" evidence="4">
    <location>
        <begin position="847"/>
        <end position="856"/>
    </location>
</feature>
<evidence type="ECO:0000259" key="5">
    <source>
        <dbReference type="PROSITE" id="PS51299"/>
    </source>
</evidence>
<feature type="region of interest" description="Disordered" evidence="4">
    <location>
        <begin position="449"/>
        <end position="469"/>
    </location>
</feature>
<dbReference type="SMART" id="SM01252">
    <property type="entry name" value="KilA-N"/>
    <property type="match status" value="1"/>
</dbReference>
<keyword evidence="1" id="KW-0677">Repeat</keyword>
<feature type="region of interest" description="Disordered" evidence="4">
    <location>
        <begin position="814"/>
        <end position="856"/>
    </location>
</feature>
<evidence type="ECO:0000313" key="6">
    <source>
        <dbReference type="EMBL" id="QID79205.1"/>
    </source>
</evidence>
<dbReference type="InterPro" id="IPR002110">
    <property type="entry name" value="Ankyrin_rpt"/>
</dbReference>
<feature type="repeat" description="ANK" evidence="3">
    <location>
        <begin position="521"/>
        <end position="553"/>
    </location>
</feature>
<feature type="compositionally biased region" description="Low complexity" evidence="4">
    <location>
        <begin position="449"/>
        <end position="458"/>
    </location>
</feature>
<dbReference type="InterPro" id="IPR003163">
    <property type="entry name" value="Tscrpt_reg_HTH_APSES-type"/>
</dbReference>
<dbReference type="Pfam" id="PF00023">
    <property type="entry name" value="Ank"/>
    <property type="match status" value="1"/>
</dbReference>
<feature type="region of interest" description="Disordered" evidence="4">
    <location>
        <begin position="974"/>
        <end position="1018"/>
    </location>
</feature>
<dbReference type="Gene3D" id="1.25.40.20">
    <property type="entry name" value="Ankyrin repeat-containing domain"/>
    <property type="match status" value="1"/>
</dbReference>
<dbReference type="FunFam" id="1.25.40.20:FF:000361">
    <property type="entry name" value="Swi4p"/>
    <property type="match status" value="1"/>
</dbReference>
<dbReference type="PANTHER" id="PTHR43828:SF7">
    <property type="entry name" value="REGULATORY PROTEIN SWI4"/>
    <property type="match status" value="1"/>
</dbReference>
<dbReference type="SUPFAM" id="SSF54616">
    <property type="entry name" value="DNA-binding domain of Mlu1-box binding protein MBP1"/>
    <property type="match status" value="1"/>
</dbReference>
<feature type="compositionally biased region" description="Polar residues" evidence="4">
    <location>
        <begin position="152"/>
        <end position="172"/>
    </location>
</feature>
<name>A0A6C1DQQ7_SACPS</name>
<feature type="region of interest" description="Disordered" evidence="4">
    <location>
        <begin position="416"/>
        <end position="436"/>
    </location>
</feature>
<proteinExistence type="predicted"/>